<evidence type="ECO:0000313" key="4">
    <source>
        <dbReference type="Proteomes" id="UP001199054"/>
    </source>
</evidence>
<dbReference type="Pfam" id="PF02585">
    <property type="entry name" value="PIG-L"/>
    <property type="match status" value="1"/>
</dbReference>
<dbReference type="InterPro" id="IPR003737">
    <property type="entry name" value="GlcNAc_PI_deacetylase-related"/>
</dbReference>
<dbReference type="Gene3D" id="3.40.50.10320">
    <property type="entry name" value="LmbE-like"/>
    <property type="match status" value="1"/>
</dbReference>
<name>A0ABS8BAH4_9ACTN</name>
<dbReference type="Proteomes" id="UP001199054">
    <property type="component" value="Unassembled WGS sequence"/>
</dbReference>
<accession>A0ABS8BAH4</accession>
<sequence>MGRRTVRRERAANRGRRRTGAPAPHRPSAARVLFVLAHPGDAFAVTGSELHRALAEPDRPVAVVCLTASEQADRDRLLRLLGRDGPWHRRTEVLPDGASLDVFSLADAPRVEVCFTGPGAPVPPGAPDRLVDRAAALLARFTPGTVCTLDPDPEHSGWSERDGAVRPDHPDHRAVAEALLEAVHRATADGAAPVAVECFRPTGPCTAGPARLPAVVRYPGRRVWLTRGAEGRLTAYAALGGAVARWTERRPGGPDWGPRTLLRTPRLLPVLAVAQAPPGWVHLVSLRRTPVPGGGATVEVMHAVQYQSGRPPGAWRSLGNPNGTGPDKGREVGVPAVVVDADGCAHVYVRNFGRGVSSRSQRPDGSWTPWHDLQGSDVQDGLVALLDDAGHPALFAPSAEGVLCWRRDAAGELRASPGARMPLVAAPGTALAALASGPGRITVYGCDARDRMLYACRTDGAATAVGTAGGAGVTALRTAVDGYDCTVLLQRSAEGVTAVGAYPTEQEHAGLWWERTGGTGTREPAAAVDAFGRLVVASLDGDGRLAVARQDGSLPGLVLGGWATA</sequence>
<dbReference type="PANTHER" id="PTHR12993:SF26">
    <property type="entry name" value="1D-MYO-INOSITOL 2-ACETAMIDO-2-DEOXY-ALPHA-D-GLUCOPYRANOSIDE DEACETYLASE"/>
    <property type="match status" value="1"/>
</dbReference>
<evidence type="ECO:0000256" key="2">
    <source>
        <dbReference type="SAM" id="MobiDB-lite"/>
    </source>
</evidence>
<gene>
    <name evidence="3" type="ORF">LG632_19860</name>
</gene>
<evidence type="ECO:0000313" key="3">
    <source>
        <dbReference type="EMBL" id="MCB5181625.1"/>
    </source>
</evidence>
<reference evidence="3 4" key="1">
    <citation type="submission" date="2021-10" db="EMBL/GenBank/DDBJ databases">
        <title>Streptomyces sp. strain SMC 277, a novel streptomycete isolated from soil.</title>
        <authorList>
            <person name="Chanama M."/>
        </authorList>
    </citation>
    <scope>NUCLEOTIDE SEQUENCE [LARGE SCALE GENOMIC DNA]</scope>
    <source>
        <strain evidence="3 4">SMC 277</strain>
    </source>
</reference>
<dbReference type="SUPFAM" id="SSF102588">
    <property type="entry name" value="LmbE-like"/>
    <property type="match status" value="1"/>
</dbReference>
<dbReference type="InterPro" id="IPR024078">
    <property type="entry name" value="LmbE-like_dom_sf"/>
</dbReference>
<dbReference type="PANTHER" id="PTHR12993">
    <property type="entry name" value="N-ACETYLGLUCOSAMINYL-PHOSPHATIDYLINOSITOL DE-N-ACETYLASE-RELATED"/>
    <property type="match status" value="1"/>
</dbReference>
<dbReference type="SUPFAM" id="SSF89372">
    <property type="entry name" value="Fucose-specific lectin"/>
    <property type="match status" value="1"/>
</dbReference>
<feature type="compositionally biased region" description="Basic residues" evidence="2">
    <location>
        <begin position="1"/>
        <end position="19"/>
    </location>
</feature>
<keyword evidence="1" id="KW-0862">Zinc</keyword>
<dbReference type="Gene3D" id="2.120.10.70">
    <property type="entry name" value="Fucose-specific lectin"/>
    <property type="match status" value="1"/>
</dbReference>
<feature type="region of interest" description="Disordered" evidence="2">
    <location>
        <begin position="1"/>
        <end position="26"/>
    </location>
</feature>
<dbReference type="RefSeq" id="WP_226728705.1">
    <property type="nucleotide sequence ID" value="NZ_JAJAUY010000082.1"/>
</dbReference>
<proteinExistence type="predicted"/>
<dbReference type="EMBL" id="JAJAUY010000082">
    <property type="protein sequence ID" value="MCB5181625.1"/>
    <property type="molecule type" value="Genomic_DNA"/>
</dbReference>
<organism evidence="3 4">
    <name type="scientific">Streptomyces antimicrobicus</name>
    <dbReference type="NCBI Taxonomy" id="2883108"/>
    <lineage>
        <taxon>Bacteria</taxon>
        <taxon>Bacillati</taxon>
        <taxon>Actinomycetota</taxon>
        <taxon>Actinomycetes</taxon>
        <taxon>Kitasatosporales</taxon>
        <taxon>Streptomycetaceae</taxon>
        <taxon>Streptomyces</taxon>
    </lineage>
</organism>
<evidence type="ECO:0000256" key="1">
    <source>
        <dbReference type="ARBA" id="ARBA00022833"/>
    </source>
</evidence>
<comment type="caution">
    <text evidence="3">The sequence shown here is derived from an EMBL/GenBank/DDBJ whole genome shotgun (WGS) entry which is preliminary data.</text>
</comment>
<keyword evidence="4" id="KW-1185">Reference proteome</keyword>
<protein>
    <submittedName>
        <fullName evidence="3">PIG-L family deacetylase</fullName>
    </submittedName>
</protein>